<reference evidence="3 4" key="1">
    <citation type="submission" date="2019-05" db="EMBL/GenBank/DDBJ databases">
        <title>Genome of Alcanivorax gelatiniphagus, an oil degrading marine bacteria.</title>
        <authorList>
            <person name="Kwon K.K."/>
        </authorList>
    </citation>
    <scope>NUCLEOTIDE SEQUENCE [LARGE SCALE GENOMIC DNA]</scope>
    <source>
        <strain evidence="3 4">MEBiC 08158</strain>
    </source>
</reference>
<gene>
    <name evidence="3" type="ORF">FGS76_15095</name>
</gene>
<dbReference type="Proteomes" id="UP000739180">
    <property type="component" value="Unassembled WGS sequence"/>
</dbReference>
<feature type="region of interest" description="Disordered" evidence="1">
    <location>
        <begin position="79"/>
        <end position="98"/>
    </location>
</feature>
<dbReference type="EMBL" id="VCQT01000044">
    <property type="protein sequence ID" value="TMW11374.1"/>
    <property type="molecule type" value="Genomic_DNA"/>
</dbReference>
<keyword evidence="2" id="KW-0732">Signal</keyword>
<protein>
    <submittedName>
        <fullName evidence="3">Uncharacterized protein</fullName>
    </submittedName>
</protein>
<comment type="caution">
    <text evidence="3">The sequence shown here is derived from an EMBL/GenBank/DDBJ whole genome shotgun (WGS) entry which is preliminary data.</text>
</comment>
<accession>A0ABY2XJS4</accession>
<organism evidence="3 4">
    <name type="scientific">Alloalcanivorax gelatiniphagus</name>
    <dbReference type="NCBI Taxonomy" id="1194167"/>
    <lineage>
        <taxon>Bacteria</taxon>
        <taxon>Pseudomonadati</taxon>
        <taxon>Pseudomonadota</taxon>
        <taxon>Gammaproteobacteria</taxon>
        <taxon>Oceanospirillales</taxon>
        <taxon>Alcanivoracaceae</taxon>
        <taxon>Alloalcanivorax</taxon>
    </lineage>
</organism>
<keyword evidence="4" id="KW-1185">Reference proteome</keyword>
<evidence type="ECO:0000256" key="2">
    <source>
        <dbReference type="SAM" id="SignalP"/>
    </source>
</evidence>
<dbReference type="RefSeq" id="WP_138773464.1">
    <property type="nucleotide sequence ID" value="NZ_JBHSSX010000084.1"/>
</dbReference>
<name>A0ABY2XJS4_9GAMM</name>
<proteinExistence type="predicted"/>
<evidence type="ECO:0000313" key="4">
    <source>
        <dbReference type="Proteomes" id="UP000739180"/>
    </source>
</evidence>
<sequence length="114" mass="12356">MKTEAMLAAALLTLAGPVAAEGVDEDTCFRINQAVADVEMAMLGMGELPAARQKLAALRDQAPSMAEQLDGMLEVARKAENSKPMDPSHPIQTGEHEKAEAEYRKIFRKECGEL</sequence>
<feature type="chain" id="PRO_5047153868" evidence="2">
    <location>
        <begin position="21"/>
        <end position="114"/>
    </location>
</feature>
<evidence type="ECO:0000256" key="1">
    <source>
        <dbReference type="SAM" id="MobiDB-lite"/>
    </source>
</evidence>
<evidence type="ECO:0000313" key="3">
    <source>
        <dbReference type="EMBL" id="TMW11374.1"/>
    </source>
</evidence>
<feature type="signal peptide" evidence="2">
    <location>
        <begin position="1"/>
        <end position="20"/>
    </location>
</feature>